<dbReference type="PROSITE" id="PS01186">
    <property type="entry name" value="EGF_2"/>
    <property type="match status" value="1"/>
</dbReference>
<sequence length="406" mass="42514">MKQVSWLLFISILLFSTIPLIFSSLIENSQLVVLAATCYGYSSTDLANVCGGHGLCKATDTCECLDIYSTNSLRITGSVVLTQGNDLVSTNGRYKTSMQADGNLVIYDTQTSQAKWASGTVGSSQPYSLVLESNGALKIYGNGAVISTLASSCSATPATLVQQNDGNLVLYGPGHEVCWTPNTYDGGSNVYIWSGSTCSITTCYGTASNVASVCSGHGSCNYKDVCSCNSGYSGSQCQTYYCNGIVYNGASVCSGHGSCNSPDSCSCQSGYSGSNCETYYCNGTLYNSPEVCNSRGTCTATETCTCSTNYGGPQCQYPKCFGILQTMTGSVCSGHGTCNDVDTCACDSNWGGPSCSLPMCFGILQNKTSEVCSGHGICTDVDTCACDSNWGGLIVPSQNVLEFCRI</sequence>
<dbReference type="InterPro" id="IPR051216">
    <property type="entry name" value="Teneurin"/>
</dbReference>
<comment type="caution">
    <text evidence="8">The sequence shown here is derived from an EMBL/GenBank/DDBJ whole genome shotgun (WGS) entry which is preliminary data.</text>
</comment>
<feature type="chain" id="PRO_5041707536" description="Bulb-type lectin domain-containing protein" evidence="5">
    <location>
        <begin position="24"/>
        <end position="406"/>
    </location>
</feature>
<evidence type="ECO:0008006" key="10">
    <source>
        <dbReference type="Google" id="ProtNLM"/>
    </source>
</evidence>
<keyword evidence="9" id="KW-1185">Reference proteome</keyword>
<evidence type="ECO:0000256" key="2">
    <source>
        <dbReference type="ARBA" id="ARBA00022737"/>
    </source>
</evidence>
<dbReference type="InterPro" id="IPR000742">
    <property type="entry name" value="EGF"/>
</dbReference>
<dbReference type="Gene3D" id="2.90.10.10">
    <property type="entry name" value="Bulb-type lectin domain"/>
    <property type="match status" value="2"/>
</dbReference>
<dbReference type="AlphaFoldDB" id="A0AA88GLG0"/>
<dbReference type="EMBL" id="PYSW02000021">
    <property type="protein sequence ID" value="KAG2383129.1"/>
    <property type="molecule type" value="Genomic_DNA"/>
</dbReference>
<dbReference type="InterPro" id="IPR013111">
    <property type="entry name" value="EGF_extracell"/>
</dbReference>
<protein>
    <recommendedName>
        <fullName evidence="10">Bulb-type lectin domain-containing protein</fullName>
    </recommendedName>
</protein>
<dbReference type="PANTHER" id="PTHR11219:SF69">
    <property type="entry name" value="TENEURIN-A"/>
    <property type="match status" value="1"/>
</dbReference>
<dbReference type="GO" id="GO:0007157">
    <property type="term" value="P:heterophilic cell-cell adhesion via plasma membrane cell adhesion molecules"/>
    <property type="evidence" value="ECO:0007669"/>
    <property type="project" value="TreeGrafter"/>
</dbReference>
<keyword evidence="5" id="KW-0732">Signal</keyword>
<proteinExistence type="predicted"/>
<evidence type="ECO:0000256" key="4">
    <source>
        <dbReference type="PROSITE-ProRule" id="PRU00076"/>
    </source>
</evidence>
<dbReference type="PROSITE" id="PS50026">
    <property type="entry name" value="EGF_3"/>
    <property type="match status" value="1"/>
</dbReference>
<keyword evidence="3 4" id="KW-1015">Disulfide bond</keyword>
<dbReference type="Pfam" id="PF07974">
    <property type="entry name" value="EGF_2"/>
    <property type="match status" value="2"/>
</dbReference>
<name>A0AA88GLG0_NAELO</name>
<dbReference type="Proteomes" id="UP000816034">
    <property type="component" value="Unassembled WGS sequence"/>
</dbReference>
<evidence type="ECO:0000313" key="9">
    <source>
        <dbReference type="Proteomes" id="UP000816034"/>
    </source>
</evidence>
<dbReference type="GO" id="GO:0050839">
    <property type="term" value="F:cell adhesion molecule binding"/>
    <property type="evidence" value="ECO:0007669"/>
    <property type="project" value="TreeGrafter"/>
</dbReference>
<dbReference type="SUPFAM" id="SSF51110">
    <property type="entry name" value="alpha-D-mannose-specific plant lectins"/>
    <property type="match status" value="2"/>
</dbReference>
<accession>A0AA88GLG0</accession>
<evidence type="ECO:0000256" key="3">
    <source>
        <dbReference type="ARBA" id="ARBA00023157"/>
    </source>
</evidence>
<dbReference type="Gene3D" id="2.10.25.10">
    <property type="entry name" value="Laminin"/>
    <property type="match status" value="3"/>
</dbReference>
<dbReference type="RefSeq" id="XP_044548808.1">
    <property type="nucleotide sequence ID" value="XM_044694108.1"/>
</dbReference>
<gene>
    <name evidence="8" type="ORF">C9374_004466</name>
</gene>
<evidence type="ECO:0000256" key="1">
    <source>
        <dbReference type="ARBA" id="ARBA00022536"/>
    </source>
</evidence>
<evidence type="ECO:0000259" key="6">
    <source>
        <dbReference type="PROSITE" id="PS50026"/>
    </source>
</evidence>
<feature type="domain" description="EGF-like" evidence="6">
    <location>
        <begin position="238"/>
        <end position="277"/>
    </location>
</feature>
<evidence type="ECO:0000313" key="8">
    <source>
        <dbReference type="EMBL" id="KAG2383129.1"/>
    </source>
</evidence>
<dbReference type="GeneID" id="68096921"/>
<keyword evidence="2" id="KW-0677">Repeat</keyword>
<dbReference type="PROSITE" id="PS50927">
    <property type="entry name" value="BULB_LECTIN"/>
    <property type="match status" value="1"/>
</dbReference>
<feature type="domain" description="Bulb-type lectin" evidence="7">
    <location>
        <begin position="72"/>
        <end position="183"/>
    </location>
</feature>
<dbReference type="SMART" id="SM00181">
    <property type="entry name" value="EGF"/>
    <property type="match status" value="5"/>
</dbReference>
<keyword evidence="1 4" id="KW-0245">EGF-like domain</keyword>
<dbReference type="InterPro" id="IPR036426">
    <property type="entry name" value="Bulb-type_lectin_dom_sf"/>
</dbReference>
<dbReference type="GO" id="GO:0042803">
    <property type="term" value="F:protein homodimerization activity"/>
    <property type="evidence" value="ECO:0007669"/>
    <property type="project" value="TreeGrafter"/>
</dbReference>
<dbReference type="InterPro" id="IPR001480">
    <property type="entry name" value="Bulb-type_lectin_dom"/>
</dbReference>
<comment type="caution">
    <text evidence="4">Lacks conserved residue(s) required for the propagation of feature annotation.</text>
</comment>
<feature type="disulfide bond" evidence="4">
    <location>
        <begin position="267"/>
        <end position="276"/>
    </location>
</feature>
<dbReference type="PANTHER" id="PTHR11219">
    <property type="entry name" value="TENEURIN AND N-ACETYLGLUCOSAMINE-1-PHOSPHODIESTER ALPHA-N-ACETYLGLUCOSAMINIDASE"/>
    <property type="match status" value="1"/>
</dbReference>
<feature type="signal peptide" evidence="5">
    <location>
        <begin position="1"/>
        <end position="23"/>
    </location>
</feature>
<dbReference type="PROSITE" id="PS00022">
    <property type="entry name" value="EGF_1"/>
    <property type="match status" value="3"/>
</dbReference>
<evidence type="ECO:0000256" key="5">
    <source>
        <dbReference type="SAM" id="SignalP"/>
    </source>
</evidence>
<dbReference type="SMART" id="SM00108">
    <property type="entry name" value="B_lectin"/>
    <property type="match status" value="1"/>
</dbReference>
<dbReference type="Pfam" id="PF23106">
    <property type="entry name" value="EGF_Teneurin"/>
    <property type="match status" value="1"/>
</dbReference>
<reference evidence="8 9" key="1">
    <citation type="journal article" date="2018" name="BMC Genomics">
        <title>The genome of Naegleria lovaniensis, the basis for a comparative approach to unravel pathogenicity factors of the human pathogenic amoeba N. fowleri.</title>
        <authorList>
            <person name="Liechti N."/>
            <person name="Schurch N."/>
            <person name="Bruggmann R."/>
            <person name="Wittwer M."/>
        </authorList>
    </citation>
    <scope>NUCLEOTIDE SEQUENCE [LARGE SCALE GENOMIC DNA]</scope>
    <source>
        <strain evidence="8 9">ATCC 30569</strain>
    </source>
</reference>
<evidence type="ECO:0000259" key="7">
    <source>
        <dbReference type="PROSITE" id="PS50927"/>
    </source>
</evidence>
<organism evidence="8 9">
    <name type="scientific">Naegleria lovaniensis</name>
    <name type="common">Amoeba</name>
    <dbReference type="NCBI Taxonomy" id="51637"/>
    <lineage>
        <taxon>Eukaryota</taxon>
        <taxon>Discoba</taxon>
        <taxon>Heterolobosea</taxon>
        <taxon>Tetramitia</taxon>
        <taxon>Eutetramitia</taxon>
        <taxon>Vahlkampfiidae</taxon>
        <taxon>Naegleria</taxon>
    </lineage>
</organism>
<dbReference type="GO" id="GO:0046982">
    <property type="term" value="F:protein heterodimerization activity"/>
    <property type="evidence" value="ECO:0007669"/>
    <property type="project" value="TreeGrafter"/>
</dbReference>